<organism evidence="2 3">
    <name type="scientific">Streptomyces asoensis</name>
    <dbReference type="NCBI Taxonomy" id="249586"/>
    <lineage>
        <taxon>Bacteria</taxon>
        <taxon>Bacillati</taxon>
        <taxon>Actinomycetota</taxon>
        <taxon>Actinomycetes</taxon>
        <taxon>Kitasatosporales</taxon>
        <taxon>Streptomycetaceae</taxon>
        <taxon>Streptomyces</taxon>
    </lineage>
</organism>
<sequence>MGVLDRLDGDPDHRAAVRPGRSVQRHRAGKRHPRRQADHGLRPVPVQPFRSPLSPAAPHAGPDITAPAAPPFAEKLLTVLPPVEVAGRWIKRYHVTADPAGIAPEVALAAHAVLPGLLPEPDGTPPAAFTVLHRGGGDGAYLNVYSWVWDNVLHFRGAAAGQPVLGCPDDDPTHFVPTDRPWIGCVWELPPILHERDAWVRHMLAPRAPEVPDLAAYLADSAAEGTTGGRS</sequence>
<feature type="compositionally biased region" description="Basic and acidic residues" evidence="1">
    <location>
        <begin position="1"/>
        <end position="15"/>
    </location>
</feature>
<evidence type="ECO:0000313" key="2">
    <source>
        <dbReference type="EMBL" id="GHI64310.1"/>
    </source>
</evidence>
<feature type="region of interest" description="Disordered" evidence="1">
    <location>
        <begin position="1"/>
        <end position="67"/>
    </location>
</feature>
<feature type="compositionally biased region" description="Basic residues" evidence="1">
    <location>
        <begin position="23"/>
        <end position="34"/>
    </location>
</feature>
<dbReference type="EMBL" id="BNEB01000005">
    <property type="protein sequence ID" value="GHI64310.1"/>
    <property type="molecule type" value="Genomic_DNA"/>
</dbReference>
<dbReference type="Proteomes" id="UP000649259">
    <property type="component" value="Unassembled WGS sequence"/>
</dbReference>
<comment type="caution">
    <text evidence="2">The sequence shown here is derived from an EMBL/GenBank/DDBJ whole genome shotgun (WGS) entry which is preliminary data.</text>
</comment>
<keyword evidence="3" id="KW-1185">Reference proteome</keyword>
<gene>
    <name evidence="2" type="ORF">Saso_59600</name>
</gene>
<accession>A0ABQ3S858</accession>
<reference evidence="3" key="1">
    <citation type="submission" date="2023-07" db="EMBL/GenBank/DDBJ databases">
        <title>Whole genome shotgun sequence of Streptomyces cacaoi subsp. asoensis NBRC 13813.</title>
        <authorList>
            <person name="Komaki H."/>
            <person name="Tamura T."/>
        </authorList>
    </citation>
    <scope>NUCLEOTIDE SEQUENCE [LARGE SCALE GENOMIC DNA]</scope>
    <source>
        <strain evidence="3">NBRC 13813</strain>
    </source>
</reference>
<protein>
    <submittedName>
        <fullName evidence="2">Uncharacterized protein</fullName>
    </submittedName>
</protein>
<name>A0ABQ3S858_9ACTN</name>
<evidence type="ECO:0000313" key="3">
    <source>
        <dbReference type="Proteomes" id="UP000649259"/>
    </source>
</evidence>
<proteinExistence type="predicted"/>
<evidence type="ECO:0000256" key="1">
    <source>
        <dbReference type="SAM" id="MobiDB-lite"/>
    </source>
</evidence>